<keyword evidence="3" id="KW-1185">Reference proteome</keyword>
<dbReference type="EMBL" id="JAKOGI010000317">
    <property type="protein sequence ID" value="KAJ8437087.1"/>
    <property type="molecule type" value="Genomic_DNA"/>
</dbReference>
<proteinExistence type="predicted"/>
<comment type="caution">
    <text evidence="2">The sequence shown here is derived from an EMBL/GenBank/DDBJ whole genome shotgun (WGS) entry which is preliminary data.</text>
</comment>
<dbReference type="PROSITE" id="PS51257">
    <property type="entry name" value="PROKAR_LIPOPROTEIN"/>
    <property type="match status" value="1"/>
</dbReference>
<keyword evidence="1" id="KW-1133">Transmembrane helix</keyword>
<gene>
    <name evidence="2" type="ORF">Cgig2_016441</name>
</gene>
<accession>A0A9Q1K654</accession>
<dbReference type="Proteomes" id="UP001153076">
    <property type="component" value="Unassembled WGS sequence"/>
</dbReference>
<protein>
    <submittedName>
        <fullName evidence="2">Uncharacterized protein</fullName>
    </submittedName>
</protein>
<evidence type="ECO:0000256" key="1">
    <source>
        <dbReference type="SAM" id="Phobius"/>
    </source>
</evidence>
<keyword evidence="1" id="KW-0472">Membrane</keyword>
<sequence>MLIVSRRVCVIYLYKNFTSSNPVFITGCLVPCLFLYYCKCIFYLWARFKFDQTLKYADNTNNFDQSFNHVILNFRGKPIFTMSEVIRKLVGGRFVKRFKKTQSWEVKVVHYVEKKLNLIECSSIIHAGRVELDVTKGETNFTIKLSDTFCDLQRW</sequence>
<keyword evidence="1" id="KW-0812">Transmembrane</keyword>
<dbReference type="OrthoDB" id="687700at2759"/>
<evidence type="ECO:0000313" key="2">
    <source>
        <dbReference type="EMBL" id="KAJ8437087.1"/>
    </source>
</evidence>
<dbReference type="AlphaFoldDB" id="A0A9Q1K654"/>
<feature type="transmembrane region" description="Helical" evidence="1">
    <location>
        <begin position="23"/>
        <end position="46"/>
    </location>
</feature>
<reference evidence="2" key="1">
    <citation type="submission" date="2022-04" db="EMBL/GenBank/DDBJ databases">
        <title>Carnegiea gigantea Genome sequencing and assembly v2.</title>
        <authorList>
            <person name="Copetti D."/>
            <person name="Sanderson M.J."/>
            <person name="Burquez A."/>
            <person name="Wojciechowski M.F."/>
        </authorList>
    </citation>
    <scope>NUCLEOTIDE SEQUENCE</scope>
    <source>
        <strain evidence="2">SGP5-SGP5p</strain>
        <tissue evidence="2">Aerial part</tissue>
    </source>
</reference>
<evidence type="ECO:0000313" key="3">
    <source>
        <dbReference type="Proteomes" id="UP001153076"/>
    </source>
</evidence>
<name>A0A9Q1K654_9CARY</name>
<organism evidence="2 3">
    <name type="scientific">Carnegiea gigantea</name>
    <dbReference type="NCBI Taxonomy" id="171969"/>
    <lineage>
        <taxon>Eukaryota</taxon>
        <taxon>Viridiplantae</taxon>
        <taxon>Streptophyta</taxon>
        <taxon>Embryophyta</taxon>
        <taxon>Tracheophyta</taxon>
        <taxon>Spermatophyta</taxon>
        <taxon>Magnoliopsida</taxon>
        <taxon>eudicotyledons</taxon>
        <taxon>Gunneridae</taxon>
        <taxon>Pentapetalae</taxon>
        <taxon>Caryophyllales</taxon>
        <taxon>Cactineae</taxon>
        <taxon>Cactaceae</taxon>
        <taxon>Cactoideae</taxon>
        <taxon>Echinocereeae</taxon>
        <taxon>Carnegiea</taxon>
    </lineage>
</organism>